<sequence length="195" mass="21736">MGLLKSRTATSSEAEPFTVRSLGDYHPEYGERLAKLIELQVALSDLRSEAVRLEKQLGDTPRPKIRPAVAALLGEESLDERATLSARFREVQQQIADHQAAVALQSARVEEVKGKATIAACEAVKPEYARRVAAMVNALQSAAEARARYRELLDELDRKEIAWLRLGPFEPNFLGERGDGHIERMAREAMEHGYV</sequence>
<dbReference type="Proteomes" id="UP000602124">
    <property type="component" value="Unassembled WGS sequence"/>
</dbReference>
<feature type="coiled-coil region" evidence="1">
    <location>
        <begin position="135"/>
        <end position="162"/>
    </location>
</feature>
<accession>A0A934IW21</accession>
<name>A0A934IW21_9HYPH</name>
<evidence type="ECO:0000313" key="2">
    <source>
        <dbReference type="EMBL" id="MBJ3783853.1"/>
    </source>
</evidence>
<evidence type="ECO:0000313" key="3">
    <source>
        <dbReference type="Proteomes" id="UP000602124"/>
    </source>
</evidence>
<evidence type="ECO:0000256" key="1">
    <source>
        <dbReference type="SAM" id="Coils"/>
    </source>
</evidence>
<organism evidence="2 3">
    <name type="scientific">Devosia sediminis</name>
    <dbReference type="NCBI Taxonomy" id="2798801"/>
    <lineage>
        <taxon>Bacteria</taxon>
        <taxon>Pseudomonadati</taxon>
        <taxon>Pseudomonadota</taxon>
        <taxon>Alphaproteobacteria</taxon>
        <taxon>Hyphomicrobiales</taxon>
        <taxon>Devosiaceae</taxon>
        <taxon>Devosia</taxon>
    </lineage>
</organism>
<protein>
    <submittedName>
        <fullName evidence="2">Uncharacterized protein</fullName>
    </submittedName>
</protein>
<gene>
    <name evidence="2" type="ORF">JEQ47_03890</name>
</gene>
<comment type="caution">
    <text evidence="2">The sequence shown here is derived from an EMBL/GenBank/DDBJ whole genome shotgun (WGS) entry which is preliminary data.</text>
</comment>
<dbReference type="RefSeq" id="WP_198875065.1">
    <property type="nucleotide sequence ID" value="NZ_JAEKMH010000001.1"/>
</dbReference>
<proteinExistence type="predicted"/>
<dbReference type="EMBL" id="JAEKMH010000001">
    <property type="protein sequence ID" value="MBJ3783853.1"/>
    <property type="molecule type" value="Genomic_DNA"/>
</dbReference>
<dbReference type="AlphaFoldDB" id="A0A934IW21"/>
<reference evidence="2" key="1">
    <citation type="submission" date="2020-12" db="EMBL/GenBank/DDBJ databases">
        <title>Devosia sp. MSA67 isolated from Mo River.</title>
        <authorList>
            <person name="Ma F."/>
            <person name="Zi Z."/>
        </authorList>
    </citation>
    <scope>NUCLEOTIDE SEQUENCE</scope>
    <source>
        <strain evidence="2">MSA67</strain>
    </source>
</reference>
<keyword evidence="3" id="KW-1185">Reference proteome</keyword>
<keyword evidence="1" id="KW-0175">Coiled coil</keyword>